<keyword evidence="5" id="KW-0378">Hydrolase</keyword>
<keyword evidence="4" id="KW-0255">Endonuclease</keyword>
<gene>
    <name evidence="9" type="ORF">HYR64_04560</name>
</gene>
<evidence type="ECO:0000313" key="10">
    <source>
        <dbReference type="Proteomes" id="UP000727962"/>
    </source>
</evidence>
<dbReference type="InterPro" id="IPR012933">
    <property type="entry name" value="HicA_mRNA_interferase"/>
</dbReference>
<dbReference type="AlphaFoldDB" id="A0A931LUF8"/>
<organism evidence="9 10">
    <name type="scientific">Fimbriimonas ginsengisoli</name>
    <dbReference type="NCBI Taxonomy" id="1005039"/>
    <lineage>
        <taxon>Bacteria</taxon>
        <taxon>Bacillati</taxon>
        <taxon>Armatimonadota</taxon>
        <taxon>Fimbriimonadia</taxon>
        <taxon>Fimbriimonadales</taxon>
        <taxon>Fimbriimonadaceae</taxon>
        <taxon>Fimbriimonas</taxon>
    </lineage>
</organism>
<evidence type="ECO:0000256" key="1">
    <source>
        <dbReference type="ARBA" id="ARBA00006620"/>
    </source>
</evidence>
<accession>A0A931LUF8</accession>
<dbReference type="Proteomes" id="UP000727962">
    <property type="component" value="Unassembled WGS sequence"/>
</dbReference>
<evidence type="ECO:0000256" key="3">
    <source>
        <dbReference type="ARBA" id="ARBA00022722"/>
    </source>
</evidence>
<reference evidence="9" key="1">
    <citation type="submission" date="2020-07" db="EMBL/GenBank/DDBJ databases">
        <title>Huge and variable diversity of episymbiotic CPR bacteria and DPANN archaea in groundwater ecosystems.</title>
        <authorList>
            <person name="He C.Y."/>
            <person name="Keren R."/>
            <person name="Whittaker M."/>
            <person name="Farag I.F."/>
            <person name="Doudna J."/>
            <person name="Cate J.H.D."/>
            <person name="Banfield J.F."/>
        </authorList>
    </citation>
    <scope>NUCLEOTIDE SEQUENCE</scope>
    <source>
        <strain evidence="9">NC_groundwater_17_Pr7_B-0.1um_64_12</strain>
    </source>
</reference>
<evidence type="ECO:0000256" key="4">
    <source>
        <dbReference type="ARBA" id="ARBA00022759"/>
    </source>
</evidence>
<evidence type="ECO:0000313" key="9">
    <source>
        <dbReference type="EMBL" id="MBI1756363.1"/>
    </source>
</evidence>
<dbReference type="InterPro" id="IPR038570">
    <property type="entry name" value="HicA_sf"/>
</dbReference>
<sequence length="61" mass="6872">MTVRDIIKLIESDGWVQVRMKGSHRQFKHPGKRGIVTIAGHPSKELPKPTEKSILNQAGLR</sequence>
<keyword evidence="6" id="KW-0694">RNA-binding</keyword>
<evidence type="ECO:0000256" key="7">
    <source>
        <dbReference type="ARBA" id="ARBA00023016"/>
    </source>
</evidence>
<dbReference type="GO" id="GO:0016787">
    <property type="term" value="F:hydrolase activity"/>
    <property type="evidence" value="ECO:0007669"/>
    <property type="project" value="UniProtKB-KW"/>
</dbReference>
<feature type="compositionally biased region" description="Basic and acidic residues" evidence="8">
    <location>
        <begin position="42"/>
        <end position="51"/>
    </location>
</feature>
<keyword evidence="2" id="KW-1277">Toxin-antitoxin system</keyword>
<protein>
    <submittedName>
        <fullName evidence="9">Type II toxin-antitoxin system HicA family toxin</fullName>
    </submittedName>
</protein>
<dbReference type="SUPFAM" id="SSF54786">
    <property type="entry name" value="YcfA/nrd intein domain"/>
    <property type="match status" value="1"/>
</dbReference>
<comment type="caution">
    <text evidence="9">The sequence shown here is derived from an EMBL/GenBank/DDBJ whole genome shotgun (WGS) entry which is preliminary data.</text>
</comment>
<dbReference type="GO" id="GO:0004519">
    <property type="term" value="F:endonuclease activity"/>
    <property type="evidence" value="ECO:0007669"/>
    <property type="project" value="UniProtKB-KW"/>
</dbReference>
<dbReference type="GO" id="GO:0003729">
    <property type="term" value="F:mRNA binding"/>
    <property type="evidence" value="ECO:0007669"/>
    <property type="project" value="InterPro"/>
</dbReference>
<feature type="region of interest" description="Disordered" evidence="8">
    <location>
        <begin position="39"/>
        <end position="61"/>
    </location>
</feature>
<evidence type="ECO:0000256" key="2">
    <source>
        <dbReference type="ARBA" id="ARBA00022649"/>
    </source>
</evidence>
<proteinExistence type="inferred from homology"/>
<comment type="similarity">
    <text evidence="1">Belongs to the HicA mRNA interferase family.</text>
</comment>
<dbReference type="Pfam" id="PF07927">
    <property type="entry name" value="HicA_toxin"/>
    <property type="match status" value="1"/>
</dbReference>
<name>A0A931LUF8_FIMGI</name>
<evidence type="ECO:0000256" key="5">
    <source>
        <dbReference type="ARBA" id="ARBA00022801"/>
    </source>
</evidence>
<keyword evidence="7" id="KW-0346">Stress response</keyword>
<evidence type="ECO:0000256" key="6">
    <source>
        <dbReference type="ARBA" id="ARBA00022884"/>
    </source>
</evidence>
<keyword evidence="3" id="KW-0540">Nuclease</keyword>
<dbReference type="EMBL" id="JACOSL010000029">
    <property type="protein sequence ID" value="MBI1756363.1"/>
    <property type="molecule type" value="Genomic_DNA"/>
</dbReference>
<dbReference type="Gene3D" id="3.30.920.30">
    <property type="entry name" value="Hypothetical protein"/>
    <property type="match status" value="1"/>
</dbReference>
<evidence type="ECO:0000256" key="8">
    <source>
        <dbReference type="SAM" id="MobiDB-lite"/>
    </source>
</evidence>